<dbReference type="EMBL" id="JACTNG010000008">
    <property type="protein sequence ID" value="MBO1080306.1"/>
    <property type="molecule type" value="Genomic_DNA"/>
</dbReference>
<keyword evidence="3" id="KW-1185">Reference proteome</keyword>
<name>A0ABS3KS73_9PROT</name>
<feature type="region of interest" description="Disordered" evidence="1">
    <location>
        <begin position="99"/>
        <end position="121"/>
    </location>
</feature>
<dbReference type="Proteomes" id="UP001518989">
    <property type="component" value="Unassembled WGS sequence"/>
</dbReference>
<evidence type="ECO:0000313" key="3">
    <source>
        <dbReference type="Proteomes" id="UP001518989"/>
    </source>
</evidence>
<comment type="caution">
    <text evidence="2">The sequence shown here is derived from an EMBL/GenBank/DDBJ whole genome shotgun (WGS) entry which is preliminary data.</text>
</comment>
<reference evidence="2 3" key="1">
    <citation type="submission" date="2020-09" db="EMBL/GenBank/DDBJ databases">
        <title>Roseomonas.</title>
        <authorList>
            <person name="Zhu W."/>
        </authorList>
    </citation>
    <scope>NUCLEOTIDE SEQUENCE [LARGE SCALE GENOMIC DNA]</scope>
    <source>
        <strain evidence="2 3">573</strain>
    </source>
</reference>
<feature type="compositionally biased region" description="Acidic residues" evidence="1">
    <location>
        <begin position="101"/>
        <end position="114"/>
    </location>
</feature>
<evidence type="ECO:0000256" key="1">
    <source>
        <dbReference type="SAM" id="MobiDB-lite"/>
    </source>
</evidence>
<dbReference type="InterPro" id="IPR003772">
    <property type="entry name" value="YceD"/>
</dbReference>
<proteinExistence type="predicted"/>
<gene>
    <name evidence="2" type="ORF">IAI61_14795</name>
</gene>
<organism evidence="2 3">
    <name type="scientific">Roseomonas haemaphysalidis</name>
    <dbReference type="NCBI Taxonomy" id="2768162"/>
    <lineage>
        <taxon>Bacteria</taxon>
        <taxon>Pseudomonadati</taxon>
        <taxon>Pseudomonadota</taxon>
        <taxon>Alphaproteobacteria</taxon>
        <taxon>Acetobacterales</taxon>
        <taxon>Roseomonadaceae</taxon>
        <taxon>Roseomonas</taxon>
    </lineage>
</organism>
<dbReference type="Pfam" id="PF02620">
    <property type="entry name" value="YceD"/>
    <property type="match status" value="1"/>
</dbReference>
<dbReference type="RefSeq" id="WP_207418216.1">
    <property type="nucleotide sequence ID" value="NZ_CP061177.1"/>
</dbReference>
<accession>A0ABS3KS73</accession>
<evidence type="ECO:0000313" key="2">
    <source>
        <dbReference type="EMBL" id="MBO1080306.1"/>
    </source>
</evidence>
<feature type="region of interest" description="Disordered" evidence="1">
    <location>
        <begin position="141"/>
        <end position="176"/>
    </location>
</feature>
<sequence length="176" mass="19219">MSDIAPEFSRLLSWGTITRQEKREELEATPAERAALARRFGILDIGSLKASLRLRSEAGGAVRVRGRMSADVVQACVVTLDPVPQRVEEAVDLRFVRMDAEREEEDEPDPEGPDEIPVAGEHLELGEAIAEQLSLALDPYPRVPGATLELDDDAEAAPEATRPNPFAKLAGLKKPQ</sequence>
<protein>
    <submittedName>
        <fullName evidence="2">DUF177 domain-containing protein</fullName>
    </submittedName>
</protein>